<evidence type="ECO:0000256" key="1">
    <source>
        <dbReference type="SAM" id="Phobius"/>
    </source>
</evidence>
<reference evidence="2 3" key="2">
    <citation type="journal article" date="2010" name="Stand. Genomic Sci.">
        <title>Complete genome sequence of Gordonia bronchialis type strain (3410).</title>
        <authorList>
            <person name="Ivanova N."/>
            <person name="Sikorski J."/>
            <person name="Jando M."/>
            <person name="Lapidus A."/>
            <person name="Nolan M."/>
            <person name="Lucas S."/>
            <person name="Del Rio T.G."/>
            <person name="Tice H."/>
            <person name="Copeland A."/>
            <person name="Cheng J.F."/>
            <person name="Chen F."/>
            <person name="Bruce D."/>
            <person name="Goodwin L."/>
            <person name="Pitluck S."/>
            <person name="Mavromatis K."/>
            <person name="Ovchinnikova G."/>
            <person name="Pati A."/>
            <person name="Chen A."/>
            <person name="Palaniappan K."/>
            <person name="Land M."/>
            <person name="Hauser L."/>
            <person name="Chang Y.J."/>
            <person name="Jeffries C.D."/>
            <person name="Chain P."/>
            <person name="Saunders E."/>
            <person name="Han C."/>
            <person name="Detter J.C."/>
            <person name="Brettin T."/>
            <person name="Rohde M."/>
            <person name="Goker M."/>
            <person name="Bristow J."/>
            <person name="Eisen J.A."/>
            <person name="Markowitz V."/>
            <person name="Hugenholtz P."/>
            <person name="Klenk H.P."/>
            <person name="Kyrpides N.C."/>
        </authorList>
    </citation>
    <scope>NUCLEOTIDE SEQUENCE [LARGE SCALE GENOMIC DNA]</scope>
    <source>
        <strain evidence="3">ATCC 25592 / DSM 43247 / BCRC 13721 / JCM 3198 / KCTC 3076 / NBRC 16047 / NCTC 10667</strain>
    </source>
</reference>
<proteinExistence type="predicted"/>
<dbReference type="Proteomes" id="UP000001219">
    <property type="component" value="Chromosome"/>
</dbReference>
<feature type="transmembrane region" description="Helical" evidence="1">
    <location>
        <begin position="111"/>
        <end position="133"/>
    </location>
</feature>
<sequence length="165" mass="17937">MTAAAAAAASFGIFFSSIWAMSQALPWWRLAIITTLSVVLASLWLIVNNRLWERAGLDRWKRRLYNTVTACTVVFSALTLYAGLFVAILAAALIVIDRGFLAEQTGTDAGFAAYVHLAWLASSLGMFAGAVGSSADSYDDVLRATYGHRERLRRRASSPDAADQE</sequence>
<keyword evidence="1" id="KW-1133">Transmembrane helix</keyword>
<dbReference type="eggNOG" id="COG5502">
    <property type="taxonomic scope" value="Bacteria"/>
</dbReference>
<evidence type="ECO:0000313" key="2">
    <source>
        <dbReference type="EMBL" id="ACY23474.1"/>
    </source>
</evidence>
<organism evidence="2 3">
    <name type="scientific">Gordonia bronchialis (strain ATCC 25592 / DSM 43247 / BCRC 13721 / JCM 3198 / KCTC 3076 / NBRC 16047 / NCTC 10667)</name>
    <name type="common">Rhodococcus bronchialis</name>
    <dbReference type="NCBI Taxonomy" id="526226"/>
    <lineage>
        <taxon>Bacteria</taxon>
        <taxon>Bacillati</taxon>
        <taxon>Actinomycetota</taxon>
        <taxon>Actinomycetes</taxon>
        <taxon>Mycobacteriales</taxon>
        <taxon>Gordoniaceae</taxon>
        <taxon>Gordonia</taxon>
    </lineage>
</organism>
<accession>D0L5Y8</accession>
<keyword evidence="1" id="KW-0472">Membrane</keyword>
<evidence type="ECO:0000313" key="3">
    <source>
        <dbReference type="Proteomes" id="UP000001219"/>
    </source>
</evidence>
<dbReference type="AlphaFoldDB" id="D0L5Y8"/>
<protein>
    <submittedName>
        <fullName evidence="2">Uncharacterized protein</fullName>
    </submittedName>
</protein>
<gene>
    <name evidence="2" type="ordered locus">Gbro_4332</name>
</gene>
<reference evidence="3" key="1">
    <citation type="submission" date="2009-10" db="EMBL/GenBank/DDBJ databases">
        <title>The complete chromosome of Gordonia bronchialis DSM 43247.</title>
        <authorList>
            <consortium name="US DOE Joint Genome Institute (JGI-PGF)"/>
            <person name="Lucas S."/>
            <person name="Copeland A."/>
            <person name="Lapidus A."/>
            <person name="Glavina del Rio T."/>
            <person name="Dalin E."/>
            <person name="Tice H."/>
            <person name="Bruce D."/>
            <person name="Goodwin L."/>
            <person name="Pitluck S."/>
            <person name="Kyrpides N."/>
            <person name="Mavromatis K."/>
            <person name="Ivanova N."/>
            <person name="Ovchinnikova G."/>
            <person name="Saunders E."/>
            <person name="Brettin T."/>
            <person name="Detter J.C."/>
            <person name="Han C."/>
            <person name="Larimer F."/>
            <person name="Land M."/>
            <person name="Hauser L."/>
            <person name="Markowitz V."/>
            <person name="Cheng J.-F."/>
            <person name="Hugenholtz P."/>
            <person name="Woyke T."/>
            <person name="Wu D."/>
            <person name="Jando M."/>
            <person name="Schneider S."/>
            <person name="Goeker M."/>
            <person name="Klenk H.-P."/>
            <person name="Eisen J.A."/>
        </authorList>
    </citation>
    <scope>NUCLEOTIDE SEQUENCE [LARGE SCALE GENOMIC DNA]</scope>
    <source>
        <strain evidence="3">ATCC 25592 / DSM 43247 / BCRC 13721 / JCM 3198 / KCTC 3076 / NBRC 16047 / NCTC 10667</strain>
    </source>
</reference>
<keyword evidence="1" id="KW-0812">Transmembrane</keyword>
<name>D0L5Y8_GORB4</name>
<dbReference type="KEGG" id="gbr:Gbro_4332"/>
<feature type="transmembrane region" description="Helical" evidence="1">
    <location>
        <begin position="30"/>
        <end position="47"/>
    </location>
</feature>
<dbReference type="RefSeq" id="WP_012835964.1">
    <property type="nucleotide sequence ID" value="NC_013441.1"/>
</dbReference>
<feature type="transmembrane region" description="Helical" evidence="1">
    <location>
        <begin position="68"/>
        <end position="96"/>
    </location>
</feature>
<dbReference type="EMBL" id="CP001802">
    <property type="protein sequence ID" value="ACY23474.1"/>
    <property type="molecule type" value="Genomic_DNA"/>
</dbReference>
<keyword evidence="3" id="KW-1185">Reference proteome</keyword>
<dbReference type="HOGENOM" id="CLU_1608514_0_0_11"/>